<keyword evidence="1" id="KW-0067">ATP-binding</keyword>
<evidence type="ECO:0000313" key="1">
    <source>
        <dbReference type="EMBL" id="KAI4471806.1"/>
    </source>
</evidence>
<proteinExistence type="predicted"/>
<gene>
    <name evidence="1" type="ORF">MML48_1g16793</name>
</gene>
<dbReference type="EMBL" id="CM043015">
    <property type="protein sequence ID" value="KAI4471806.1"/>
    <property type="molecule type" value="Genomic_DNA"/>
</dbReference>
<sequence length="1523" mass="172760">MELIQNPEQKAMYDKCKYRVKLWEYHFKKQHGRVPSKLDIREAENEVRFAYKMYFNLKSAAIERRFVDIDGFQSDDEDCKSNDAERIVTSSCLNEESIDEKVWSTDLNNQASEVVKKDKPKSNVNASFSQKLFGGSKFSKRNPRKSLSTQNKKSQNNITEVQSSLPQQNENFNPQDSMVEKSLSQEFFDSFIEENTSNFKIVKQKSQVASQSLDVIQSMLRNNYKLKKTLDTGWIDRITNKNGTDEVLEQNVNDFDLSKQCVHSIERSKSLSYDYDSDDVIANSEDEACDNVSRHISKKMKLDLSRSVSYPGVAVTKPEEKIMIAGVVPVEPINTPIPPTAINDMEKKENEVQIPNDKIEPINGETKTKITKSMKTQSTKQTQVTRNSVRNSRPTRSKKPSNLKENSDSDDQNYSETELEDSLSKIDKTTETKLNKSTKKVIKAKIKDAEPEKYELEYSVKPRIVTVPRITKIKKIVTKNEKKDEESASDYKPKTKHDIAKEILEKKIATGSLNENFVSINIKKKVFVRGKKGMNFSKYKKQMWKNKKKALSGPDMDMGGCDGGVLTCFNCGDVGHFARQCPKRHGDKLLPLDVAGDGEEEESPFPTLEEAEKMAEESALAVRKSNKKLMKKGNDEENVDGDARVDGETCEDEFVEDSQDNDSDDDQLLAETLRLEELVAKLDTQAYIDSTNFVKPYYELTDDGNVIDTTKEVYDALKEFGYTQFRPGQETAIMRILSGKSTLVTLSTGSGKSLCYQLPAYIYSKREPCIALVISPLVSLMEDQVTGLPPFLKAACLHTNQTKTQREKVMELVSAGSLSILLVSPEAVAAGERSTGFGSLLRKLPPISFACIDEAHCVSQWSHNFRPSYLMICRILRERLGVTTILGLTATATVSTANNIIEHLKVSDGSDGIISDIPLPHNLHLTVSKDSNRDNALVGLLLSERFAQCRSVIVYCTRREECERVARFLRSTLRDEKSEQAGGNTKKRKRMSEQAEPYHAGLSAKRRKSIQNSFMSGELRIVVATVAFGMGINKSDIRSVIHYNMPSSFESYVQEIGRAGRDGLPAHCHLFLDSQVKEDDIPLRQWILTQRVEEADEDNLYHWNQNNNIYDFEEHTLNEYEEIDEELEVAEYPDDSEIVRSVMEQEQTEDFTLLLPNESDKKIEPETNVVGDSFPTVQKALEALQTGNDENELRRHIHANSIDWHVIRKLLQRIFIPCSCKDTCPKHEVAFSIKDTVQALDVPEENIATLLCYLELHDNRYVQVLRPAYTSCKIISYKGVAEIRKASKECAPLAMALALYGNKQGDNKENIFEFPVVDVASAMGWDSGICKHKLKNLEWTSVNGQAKRSNLSVEFSNLGFCVLAPGNLNDTQLDDTLDYLYKRVVDQEKMCLMQLRALHTTLSSVAAKTYKGCLGEESNPNQIVLKDKIRDYFISANPLTGFEMDEVKRVVEENIVKDTRQLVMMYKDNVFTGRSVARIFHGIQSPNYPAVIWGRCKFWRSHLKDDFHEICKIATREILQMRC</sequence>
<reference evidence="1" key="1">
    <citation type="submission" date="2022-04" db="EMBL/GenBank/DDBJ databases">
        <title>Chromosome-scale genome assembly of Holotrichia oblita Faldermann.</title>
        <authorList>
            <person name="Rongchong L."/>
        </authorList>
    </citation>
    <scope>NUCLEOTIDE SEQUENCE</scope>
    <source>
        <strain evidence="1">81SQS9</strain>
    </source>
</reference>
<evidence type="ECO:0000313" key="2">
    <source>
        <dbReference type="Proteomes" id="UP001056778"/>
    </source>
</evidence>
<comment type="caution">
    <text evidence="1">The sequence shown here is derived from an EMBL/GenBank/DDBJ whole genome shotgun (WGS) entry which is preliminary data.</text>
</comment>
<protein>
    <submittedName>
        <fullName evidence="1">Dna helicase recq family member</fullName>
    </submittedName>
</protein>
<organism evidence="1 2">
    <name type="scientific">Holotrichia oblita</name>
    <name type="common">Chafer beetle</name>
    <dbReference type="NCBI Taxonomy" id="644536"/>
    <lineage>
        <taxon>Eukaryota</taxon>
        <taxon>Metazoa</taxon>
        <taxon>Ecdysozoa</taxon>
        <taxon>Arthropoda</taxon>
        <taxon>Hexapoda</taxon>
        <taxon>Insecta</taxon>
        <taxon>Pterygota</taxon>
        <taxon>Neoptera</taxon>
        <taxon>Endopterygota</taxon>
        <taxon>Coleoptera</taxon>
        <taxon>Polyphaga</taxon>
        <taxon>Scarabaeiformia</taxon>
        <taxon>Scarabaeidae</taxon>
        <taxon>Melolonthinae</taxon>
        <taxon>Holotrichia</taxon>
    </lineage>
</organism>
<name>A0ACB9TYE6_HOLOL</name>
<keyword evidence="1" id="KW-0378">Hydrolase</keyword>
<accession>A0ACB9TYE6</accession>
<dbReference type="Proteomes" id="UP001056778">
    <property type="component" value="Chromosome 1"/>
</dbReference>
<keyword evidence="1" id="KW-0547">Nucleotide-binding</keyword>
<keyword evidence="1" id="KW-0347">Helicase</keyword>
<keyword evidence="2" id="KW-1185">Reference proteome</keyword>